<feature type="domain" description="DUF1023" evidence="2">
    <location>
        <begin position="312"/>
        <end position="477"/>
    </location>
</feature>
<comment type="caution">
    <text evidence="3">The sequence shown here is derived from an EMBL/GenBank/DDBJ whole genome shotgun (WGS) entry which is preliminary data.</text>
</comment>
<evidence type="ECO:0000313" key="4">
    <source>
        <dbReference type="Proteomes" id="UP000526734"/>
    </source>
</evidence>
<protein>
    <recommendedName>
        <fullName evidence="2">DUF1023 domain-containing protein</fullName>
    </recommendedName>
</protein>
<dbReference type="AlphaFoldDB" id="A0A7W3VSY9"/>
<accession>A0A7W3VSY9</accession>
<organism evidence="3 4">
    <name type="scientific">Amycolatopsis dendrobii</name>
    <dbReference type="NCBI Taxonomy" id="2760662"/>
    <lineage>
        <taxon>Bacteria</taxon>
        <taxon>Bacillati</taxon>
        <taxon>Actinomycetota</taxon>
        <taxon>Actinomycetes</taxon>
        <taxon>Pseudonocardiales</taxon>
        <taxon>Pseudonocardiaceae</taxon>
        <taxon>Amycolatopsis</taxon>
    </lineage>
</organism>
<evidence type="ECO:0000256" key="1">
    <source>
        <dbReference type="SAM" id="MobiDB-lite"/>
    </source>
</evidence>
<feature type="compositionally biased region" description="Pro residues" evidence="1">
    <location>
        <begin position="570"/>
        <end position="594"/>
    </location>
</feature>
<name>A0A7W3VSY9_9PSEU</name>
<dbReference type="InterPro" id="IPR010427">
    <property type="entry name" value="DUF1023"/>
</dbReference>
<gene>
    <name evidence="3" type="ORF">H4281_04995</name>
</gene>
<proteinExistence type="predicted"/>
<dbReference type="EMBL" id="JACGZW010000002">
    <property type="protein sequence ID" value="MBB1152476.1"/>
    <property type="molecule type" value="Genomic_DNA"/>
</dbReference>
<evidence type="ECO:0000259" key="2">
    <source>
        <dbReference type="Pfam" id="PF06259"/>
    </source>
</evidence>
<reference evidence="3 4" key="1">
    <citation type="submission" date="2020-08" db="EMBL/GenBank/DDBJ databases">
        <title>Amycolatopsis sp. nov. DR6-1 isolated from Dendrobium heterocarpum.</title>
        <authorList>
            <person name="Tedsree N."/>
            <person name="Kuncharoen N."/>
            <person name="Likhitwitayawuid K."/>
            <person name="Tanasupawat S."/>
        </authorList>
    </citation>
    <scope>NUCLEOTIDE SEQUENCE [LARGE SCALE GENOMIC DNA]</scope>
    <source>
        <strain evidence="3 4">DR6-1</strain>
    </source>
</reference>
<sequence length="594" mass="61791">MVGLSDVKRWNTGQLDEIFKTVQQRLQVLTHSGDDFGKVIPVADWSGPAADNARSAHSSLMFRIDKMAAGASIVGKAIGQAADAITGVQHAIAGAEELSRKYGYQIADNGTVTDLYPEGKAPPELHPEDRARAKTEASDAIAQALRTADDIDRDLASVLQRAQQGDFGTGNEGTVTAAAADGSLDPGLTLLEPPKDDSPTQNAGWWNSLSPAGQAILLRDHPDWLGNLDGLPGGVRSQANLARLPAIRADLERQLAELRKPMDGPVLGEYDMQIRADEIAAVEAKLHSLDAVQTTMAKGGRQLLFLDATHPRVEAAVAVGNVDTATNVAVFTPGFTTTVDGSLGRYDNNMANLVATGNTIERSYGGGPTAAVTWIGYQAPQADGGLVDPTQSVASPLAAQAGGDNLARFYNGIGAAHGATNTPLHLTALGHSYGSVTTGFALGHDTPVNDAVLFGSPGQGADHLNVPAGHLYSEHNTGDNLVPTVHGTLGPSPYYSPNAVPNYHQLSTDASVTGVGPFNASYDHSGYLDNQSTSLYNMAAITTGHNDLAVTYQPPPPPPDVRPIPSGVPASPPATTPPPPVASPPGATPTPPPR</sequence>
<feature type="compositionally biased region" description="Pro residues" evidence="1">
    <location>
        <begin position="553"/>
        <end position="562"/>
    </location>
</feature>
<dbReference type="Proteomes" id="UP000526734">
    <property type="component" value="Unassembled WGS sequence"/>
</dbReference>
<keyword evidence="4" id="KW-1185">Reference proteome</keyword>
<evidence type="ECO:0000313" key="3">
    <source>
        <dbReference type="EMBL" id="MBB1152476.1"/>
    </source>
</evidence>
<dbReference type="Pfam" id="PF06259">
    <property type="entry name" value="Abhydrolase_8"/>
    <property type="match status" value="1"/>
</dbReference>
<dbReference type="RefSeq" id="WP_182889689.1">
    <property type="nucleotide sequence ID" value="NZ_JACGZW010000002.1"/>
</dbReference>
<feature type="region of interest" description="Disordered" evidence="1">
    <location>
        <begin position="549"/>
        <end position="594"/>
    </location>
</feature>